<feature type="transmembrane region" description="Helical" evidence="6">
    <location>
        <begin position="379"/>
        <end position="398"/>
    </location>
</feature>
<evidence type="ECO:0000256" key="3">
    <source>
        <dbReference type="ARBA" id="ARBA00022692"/>
    </source>
</evidence>
<dbReference type="InterPro" id="IPR003838">
    <property type="entry name" value="ABC3_permease_C"/>
</dbReference>
<evidence type="ECO:0000256" key="1">
    <source>
        <dbReference type="ARBA" id="ARBA00004651"/>
    </source>
</evidence>
<evidence type="ECO:0000256" key="6">
    <source>
        <dbReference type="SAM" id="Phobius"/>
    </source>
</evidence>
<dbReference type="Pfam" id="PF02687">
    <property type="entry name" value="FtsX"/>
    <property type="match status" value="2"/>
</dbReference>
<dbReference type="RefSeq" id="WP_136990087.1">
    <property type="nucleotide sequence ID" value="NZ_SZPQ01000014.1"/>
</dbReference>
<feature type="transmembrane region" description="Helical" evidence="6">
    <location>
        <begin position="287"/>
        <end position="313"/>
    </location>
</feature>
<keyword evidence="4 6" id="KW-1133">Transmembrane helix</keyword>
<feature type="domain" description="ABC3 transporter permease C-terminal" evidence="7">
    <location>
        <begin position="689"/>
        <end position="800"/>
    </location>
</feature>
<keyword evidence="5 6" id="KW-0472">Membrane</keyword>
<evidence type="ECO:0000313" key="9">
    <source>
        <dbReference type="Proteomes" id="UP000305202"/>
    </source>
</evidence>
<keyword evidence="2" id="KW-1003">Cell membrane</keyword>
<comment type="subcellular location">
    <subcellularLocation>
        <location evidence="1">Cell membrane</location>
        <topology evidence="1">Multi-pass membrane protein</topology>
    </subcellularLocation>
</comment>
<evidence type="ECO:0000256" key="5">
    <source>
        <dbReference type="ARBA" id="ARBA00023136"/>
    </source>
</evidence>
<evidence type="ECO:0000313" key="8">
    <source>
        <dbReference type="EMBL" id="TKI06239.1"/>
    </source>
</evidence>
<dbReference type="InterPro" id="IPR049727">
    <property type="entry name" value="YbbP"/>
</dbReference>
<reference evidence="8 9" key="1">
    <citation type="submission" date="2019-04" db="EMBL/GenBank/DDBJ databases">
        <authorList>
            <person name="Li M."/>
            <person name="Gao C."/>
        </authorList>
    </citation>
    <scope>NUCLEOTIDE SEQUENCE [LARGE SCALE GENOMIC DNA]</scope>
    <source>
        <strain evidence="8 9">BGMRC 2031</strain>
    </source>
</reference>
<gene>
    <name evidence="8" type="ORF">FCN80_10360</name>
</gene>
<keyword evidence="3 6" id="KW-0812">Transmembrane</keyword>
<dbReference type="PANTHER" id="PTHR30287:SF1">
    <property type="entry name" value="INNER MEMBRANE PROTEIN"/>
    <property type="match status" value="1"/>
</dbReference>
<feature type="transmembrane region" description="Helical" evidence="6">
    <location>
        <begin position="738"/>
        <end position="760"/>
    </location>
</feature>
<feature type="transmembrane region" description="Helical" evidence="6">
    <location>
        <begin position="243"/>
        <end position="266"/>
    </location>
</feature>
<keyword evidence="9" id="KW-1185">Reference proteome</keyword>
<evidence type="ECO:0000256" key="4">
    <source>
        <dbReference type="ARBA" id="ARBA00022989"/>
    </source>
</evidence>
<proteinExistence type="predicted"/>
<organism evidence="8 9">
    <name type="scientific">Martelella alba</name>
    <dbReference type="NCBI Taxonomy" id="2590451"/>
    <lineage>
        <taxon>Bacteria</taxon>
        <taxon>Pseudomonadati</taxon>
        <taxon>Pseudomonadota</taxon>
        <taxon>Alphaproteobacteria</taxon>
        <taxon>Hyphomicrobiales</taxon>
        <taxon>Aurantimonadaceae</taxon>
        <taxon>Martelella</taxon>
    </lineage>
</organism>
<name>A0ABY2SKS0_9HYPH</name>
<dbReference type="NCBIfam" id="NF041854">
    <property type="entry name" value="ABC_perm_YbbP"/>
    <property type="match status" value="1"/>
</dbReference>
<dbReference type="EMBL" id="SZPQ01000014">
    <property type="protein sequence ID" value="TKI06239.1"/>
    <property type="molecule type" value="Genomic_DNA"/>
</dbReference>
<feature type="transmembrane region" description="Helical" evidence="6">
    <location>
        <begin position="404"/>
        <end position="429"/>
    </location>
</feature>
<feature type="domain" description="ABC3 transporter permease C-terminal" evidence="7">
    <location>
        <begin position="247"/>
        <end position="360"/>
    </location>
</feature>
<evidence type="ECO:0000259" key="7">
    <source>
        <dbReference type="Pfam" id="PF02687"/>
    </source>
</evidence>
<dbReference type="PROSITE" id="PS51257">
    <property type="entry name" value="PROKAR_LIPOPROTEIN"/>
    <property type="match status" value="1"/>
</dbReference>
<evidence type="ECO:0000256" key="2">
    <source>
        <dbReference type="ARBA" id="ARBA00022475"/>
    </source>
</evidence>
<feature type="transmembrane region" description="Helical" evidence="6">
    <location>
        <begin position="775"/>
        <end position="799"/>
    </location>
</feature>
<sequence>MIARWFWREWRSPSLLIVWLALTLSVACVLALGNISDRMQKGIDRQSRDFLAADRVLRSARPVDEDWLRRARADGLTVSRQIAFMTMVFAGDNVQLADVKAVDGRYPLYGHLATRPERLRSRPGSVLVAPRLLDLLGLKAGDELDVGDASLRIDGEVLREPDSGFNPFQTAPAIIINVADVVKTGVVQPGSRVTWRYMFAGTEPQLSSFEDYLLPRLGAGQRWSGRDTGNGPLDASITRSRSFLALSALLTLVLSVAAMAVAMGHYCRSRSELVAVLKTLGAGRRTLMTLVIGQWLALLAFAGLAGSLIGLAFEYALIRLLAPVLPAALPSAGIWPWLWALGGLVAVSLMVGARPYRQLLATRPIRVLRRDAVAPVWPLRYYIPALLVIVLVLLIALVGVGGVFWTLVGGGAALSLALAAAGLGALWLLRRLAVGGLTLRLAINRLLRQPWITLSQLAAFSLSFMLLALLLAMRGDLLDRWRQQLPPDSPNYFLLNITADQVPEVRDFLWQNHIAPGAFYPIVRARLTGINGRKATDVIHEDDPGGRTVNRELNLTWKKALAPDNPLIAGQWPPGPGEVSIERRAAEDLHLRIGDTLTFTGDTQAFSAKVSSVRQADWESLRPNFFFIFPPGSLDRQPQTWLTSFRYHGDAKRLSQLNRQFPTLSLLDVGAILRQISQVLLQVGRALEVMVGLVMVCGALLLAAQVQVGMRQRQQELVVYRTLGAGKKLLRATLWYEFALLGFASGLAAAVGTEAALGILQQRVFNFPWRPDYQIWWLLPLCGALSLSLCGSALGLTLLRGRGVYRRYQP</sequence>
<dbReference type="PANTHER" id="PTHR30287">
    <property type="entry name" value="MEMBRANE COMPONENT OF PREDICTED ABC SUPERFAMILY METABOLITE UPTAKE TRANSPORTER"/>
    <property type="match status" value="1"/>
</dbReference>
<comment type="caution">
    <text evidence="8">The sequence shown here is derived from an EMBL/GenBank/DDBJ whole genome shotgun (WGS) entry which is preliminary data.</text>
</comment>
<dbReference type="InterPro" id="IPR038766">
    <property type="entry name" value="Membrane_comp_ABC_pdt"/>
</dbReference>
<dbReference type="Proteomes" id="UP000305202">
    <property type="component" value="Unassembled WGS sequence"/>
</dbReference>
<feature type="transmembrane region" description="Helical" evidence="6">
    <location>
        <begin position="333"/>
        <end position="353"/>
    </location>
</feature>
<feature type="transmembrane region" description="Helical" evidence="6">
    <location>
        <begin position="450"/>
        <end position="473"/>
    </location>
</feature>
<protein>
    <submittedName>
        <fullName evidence="8">ABC transporter permease</fullName>
    </submittedName>
</protein>
<feature type="transmembrane region" description="Helical" evidence="6">
    <location>
        <begin position="683"/>
        <end position="704"/>
    </location>
</feature>
<accession>A0ABY2SKS0</accession>